<dbReference type="InterPro" id="IPR014729">
    <property type="entry name" value="Rossmann-like_a/b/a_fold"/>
</dbReference>
<dbReference type="PATRIC" id="fig|1423778.4.peg.366"/>
<dbReference type="KEGG" id="lol:LACOL_1346"/>
<protein>
    <submittedName>
        <fullName evidence="3">Universal stress protein UspA family protein</fullName>
    </submittedName>
</protein>
<evidence type="ECO:0000256" key="1">
    <source>
        <dbReference type="ARBA" id="ARBA00008791"/>
    </source>
</evidence>
<dbReference type="RefSeq" id="WP_057889299.1">
    <property type="nucleotide sequence ID" value="NZ_AZFE01000003.1"/>
</dbReference>
<dbReference type="PANTHER" id="PTHR46268:SF6">
    <property type="entry name" value="UNIVERSAL STRESS PROTEIN UP12"/>
    <property type="match status" value="1"/>
</dbReference>
<dbReference type="InterPro" id="IPR006016">
    <property type="entry name" value="UspA"/>
</dbReference>
<reference evidence="3 4" key="1">
    <citation type="journal article" date="2015" name="Genome Announc.">
        <title>Expanding the biotechnology potential of lactobacilli through comparative genomics of 213 strains and associated genera.</title>
        <authorList>
            <person name="Sun Z."/>
            <person name="Harris H.M."/>
            <person name="McCann A."/>
            <person name="Guo C."/>
            <person name="Argimon S."/>
            <person name="Zhang W."/>
            <person name="Yang X."/>
            <person name="Jeffery I.B."/>
            <person name="Cooney J.C."/>
            <person name="Kagawa T.F."/>
            <person name="Liu W."/>
            <person name="Song Y."/>
            <person name="Salvetti E."/>
            <person name="Wrobel A."/>
            <person name="Rasinkangas P."/>
            <person name="Parkhill J."/>
            <person name="Rea M.C."/>
            <person name="O'Sullivan O."/>
            <person name="Ritari J."/>
            <person name="Douillard F.P."/>
            <person name="Paul Ross R."/>
            <person name="Yang R."/>
            <person name="Briner A.E."/>
            <person name="Felis G.E."/>
            <person name="de Vos W.M."/>
            <person name="Barrangou R."/>
            <person name="Klaenhammer T.R."/>
            <person name="Caufield P.W."/>
            <person name="Cui Y."/>
            <person name="Zhang H."/>
            <person name="O'Toole P.W."/>
        </authorList>
    </citation>
    <scope>NUCLEOTIDE SEQUENCE [LARGE SCALE GENOMIC DNA]</scope>
    <source>
        <strain evidence="3 4">DSM 15707</strain>
    </source>
</reference>
<proteinExistence type="inferred from homology"/>
<feature type="domain" description="UspA" evidence="2">
    <location>
        <begin position="15"/>
        <end position="155"/>
    </location>
</feature>
<name>A0A0R1RUJ1_9LACO</name>
<dbReference type="CDD" id="cd00293">
    <property type="entry name" value="USP-like"/>
    <property type="match status" value="1"/>
</dbReference>
<organism evidence="3 4">
    <name type="scientific">Paucilactobacillus oligofermentans DSM 15707 = LMG 22743</name>
    <dbReference type="NCBI Taxonomy" id="1423778"/>
    <lineage>
        <taxon>Bacteria</taxon>
        <taxon>Bacillati</taxon>
        <taxon>Bacillota</taxon>
        <taxon>Bacilli</taxon>
        <taxon>Lactobacillales</taxon>
        <taxon>Lactobacillaceae</taxon>
        <taxon>Paucilactobacillus</taxon>
    </lineage>
</organism>
<dbReference type="PANTHER" id="PTHR46268">
    <property type="entry name" value="STRESS RESPONSE PROTEIN NHAX"/>
    <property type="match status" value="1"/>
</dbReference>
<dbReference type="OrthoDB" id="2306777at2"/>
<dbReference type="InterPro" id="IPR006015">
    <property type="entry name" value="Universal_stress_UspA"/>
</dbReference>
<evidence type="ECO:0000313" key="3">
    <source>
        <dbReference type="EMBL" id="KRL57874.1"/>
    </source>
</evidence>
<dbReference type="STRING" id="1423778.FC70_GL000347"/>
<dbReference type="Pfam" id="PF00582">
    <property type="entry name" value="Usp"/>
    <property type="match status" value="1"/>
</dbReference>
<comment type="similarity">
    <text evidence="1">Belongs to the universal stress protein A family.</text>
</comment>
<dbReference type="SUPFAM" id="SSF52402">
    <property type="entry name" value="Adenine nucleotide alpha hydrolases-like"/>
    <property type="match status" value="1"/>
</dbReference>
<dbReference type="Gene3D" id="3.40.50.620">
    <property type="entry name" value="HUPs"/>
    <property type="match status" value="1"/>
</dbReference>
<accession>A0A0R1RUJ1</accession>
<keyword evidence="4" id="KW-1185">Reference proteome</keyword>
<dbReference type="AlphaFoldDB" id="A0A0R1RUJ1"/>
<dbReference type="EMBL" id="AZFE01000003">
    <property type="protein sequence ID" value="KRL57874.1"/>
    <property type="molecule type" value="Genomic_DNA"/>
</dbReference>
<evidence type="ECO:0000313" key="4">
    <source>
        <dbReference type="Proteomes" id="UP000051697"/>
    </source>
</evidence>
<dbReference type="PRINTS" id="PR01438">
    <property type="entry name" value="UNVRSLSTRESS"/>
</dbReference>
<comment type="caution">
    <text evidence="3">The sequence shown here is derived from an EMBL/GenBank/DDBJ whole genome shotgun (WGS) entry which is preliminary data.</text>
</comment>
<evidence type="ECO:0000259" key="2">
    <source>
        <dbReference type="Pfam" id="PF00582"/>
    </source>
</evidence>
<sequence length="155" mass="17144">MGKREIDFEIQEMAFKKILVAVDEDDSSSSRKAFNYAVTFAHAAKVPLGIVTILETKDLNLLESMQPEVLEGRREAMQALVNEYVKKAKEFGVIEVDAFIGEGKPGKVIVQSILPEFKPDLLICGSETEDKNSIFIGTQASYMSQNAPCSVIVVR</sequence>
<dbReference type="Proteomes" id="UP000051697">
    <property type="component" value="Unassembled WGS sequence"/>
</dbReference>
<gene>
    <name evidence="3" type="ORF">FC70_GL000347</name>
</gene>